<feature type="domain" description="CAAX prenyl protease 2/Lysostaphin resistance protein A-like" evidence="2">
    <location>
        <begin position="137"/>
        <end position="234"/>
    </location>
</feature>
<feature type="transmembrane region" description="Helical" evidence="1">
    <location>
        <begin position="54"/>
        <end position="74"/>
    </location>
</feature>
<comment type="caution">
    <text evidence="3">The sequence shown here is derived from an EMBL/GenBank/DDBJ whole genome shotgun (WGS) entry which is preliminary data.</text>
</comment>
<dbReference type="InterPro" id="IPR052710">
    <property type="entry name" value="CAAX_protease"/>
</dbReference>
<feature type="transmembrane region" description="Helical" evidence="1">
    <location>
        <begin position="94"/>
        <end position="118"/>
    </location>
</feature>
<evidence type="ECO:0000256" key="1">
    <source>
        <dbReference type="SAM" id="Phobius"/>
    </source>
</evidence>
<reference evidence="3 4" key="1">
    <citation type="submission" date="2019-03" db="EMBL/GenBank/DDBJ databases">
        <title>Genomic Encyclopedia of Type Strains, Phase IV (KMG-IV): sequencing the most valuable type-strain genomes for metagenomic binning, comparative biology and taxonomic classification.</title>
        <authorList>
            <person name="Goeker M."/>
        </authorList>
    </citation>
    <scope>NUCLEOTIDE SEQUENCE [LARGE SCALE GENOMIC DNA]</scope>
    <source>
        <strain evidence="3 4">DSM 29487</strain>
    </source>
</reference>
<gene>
    <name evidence="3" type="ORF">EDD60_10149</name>
</gene>
<organism evidence="3 4">
    <name type="scientific">Longibaculum muris</name>
    <dbReference type="NCBI Taxonomy" id="1796628"/>
    <lineage>
        <taxon>Bacteria</taxon>
        <taxon>Bacillati</taxon>
        <taxon>Bacillota</taxon>
        <taxon>Erysipelotrichia</taxon>
        <taxon>Erysipelotrichales</taxon>
        <taxon>Coprobacillaceae</taxon>
        <taxon>Longibaculum</taxon>
    </lineage>
</organism>
<protein>
    <recommendedName>
        <fullName evidence="2">CAAX prenyl protease 2/Lysostaphin resistance protein A-like domain-containing protein</fullName>
    </recommendedName>
</protein>
<feature type="transmembrane region" description="Helical" evidence="1">
    <location>
        <begin position="16"/>
        <end position="42"/>
    </location>
</feature>
<evidence type="ECO:0000313" key="4">
    <source>
        <dbReference type="Proteomes" id="UP000295515"/>
    </source>
</evidence>
<feature type="transmembrane region" description="Helical" evidence="1">
    <location>
        <begin position="198"/>
        <end position="215"/>
    </location>
</feature>
<dbReference type="Pfam" id="PF02517">
    <property type="entry name" value="Rce1-like"/>
    <property type="match status" value="1"/>
</dbReference>
<dbReference type="AlphaFoldDB" id="A0A4V2W5X6"/>
<dbReference type="EMBL" id="SMCQ01000001">
    <property type="protein sequence ID" value="TCW02752.1"/>
    <property type="molecule type" value="Genomic_DNA"/>
</dbReference>
<dbReference type="PANTHER" id="PTHR36435:SF1">
    <property type="entry name" value="CAAX AMINO TERMINAL PROTEASE FAMILY PROTEIN"/>
    <property type="match status" value="1"/>
</dbReference>
<evidence type="ECO:0000259" key="2">
    <source>
        <dbReference type="Pfam" id="PF02517"/>
    </source>
</evidence>
<dbReference type="GeneID" id="98913880"/>
<keyword evidence="1" id="KW-1133">Transmembrane helix</keyword>
<dbReference type="Proteomes" id="UP000295515">
    <property type="component" value="Unassembled WGS sequence"/>
</dbReference>
<feature type="transmembrane region" description="Helical" evidence="1">
    <location>
        <begin position="139"/>
        <end position="166"/>
    </location>
</feature>
<proteinExistence type="predicted"/>
<accession>A0A4V2W5X6</accession>
<dbReference type="PANTHER" id="PTHR36435">
    <property type="entry name" value="SLR1288 PROTEIN"/>
    <property type="match status" value="1"/>
</dbReference>
<dbReference type="GO" id="GO:0080120">
    <property type="term" value="P:CAAX-box protein maturation"/>
    <property type="evidence" value="ECO:0007669"/>
    <property type="project" value="UniProtKB-ARBA"/>
</dbReference>
<dbReference type="GO" id="GO:0004175">
    <property type="term" value="F:endopeptidase activity"/>
    <property type="evidence" value="ECO:0007669"/>
    <property type="project" value="UniProtKB-ARBA"/>
</dbReference>
<evidence type="ECO:0000313" key="3">
    <source>
        <dbReference type="EMBL" id="TCW02752.1"/>
    </source>
</evidence>
<sequence length="241" mass="28003">MFNQYFSRKISLQIKWMFLLIIVPLYFYCSSVIGTAILKFLVIQFSFQWDYITLNTYLNFLVDSVMLILVGWIMKDTMIEQWKDFKKNLKDNVIYGALIGTALIYVVGILGGMITLMLGGSSNSENQQMIETIMNVHPLLMAITTIFFAPILEEMIFRGIVFGWLYELSPKFAHFISAFIFGFIHVMMAILSGNISEWVQIFSYFFMGFVLSYLYEKKNNIYVPILAHMSNNFISVILMMI</sequence>
<dbReference type="InterPro" id="IPR003675">
    <property type="entry name" value="Rce1/LyrA-like_dom"/>
</dbReference>
<feature type="transmembrane region" description="Helical" evidence="1">
    <location>
        <begin position="172"/>
        <end position="191"/>
    </location>
</feature>
<keyword evidence="4" id="KW-1185">Reference proteome</keyword>
<keyword evidence="1" id="KW-0812">Transmembrane</keyword>
<name>A0A4V2W5X6_9FIRM</name>
<keyword evidence="1" id="KW-0472">Membrane</keyword>
<dbReference type="RefSeq" id="WP_066448557.1">
    <property type="nucleotide sequence ID" value="NZ_JANKBF010000001.1"/>
</dbReference>